<gene>
    <name evidence="1" type="ORF">EWM59_24510</name>
</gene>
<dbReference type="SUPFAM" id="SSF51905">
    <property type="entry name" value="FAD/NAD(P)-binding domain"/>
    <property type="match status" value="1"/>
</dbReference>
<dbReference type="InterPro" id="IPR036188">
    <property type="entry name" value="FAD/NAD-bd_sf"/>
</dbReference>
<protein>
    <submittedName>
        <fullName evidence="1">Lycopene cyclase</fullName>
    </submittedName>
</protein>
<dbReference type="Gene3D" id="3.50.50.60">
    <property type="entry name" value="FAD/NAD(P)-binding domain"/>
    <property type="match status" value="1"/>
</dbReference>
<proteinExistence type="predicted"/>
<dbReference type="AlphaFoldDB" id="A0A4Q5LTS4"/>
<evidence type="ECO:0000313" key="2">
    <source>
        <dbReference type="Proteomes" id="UP000293162"/>
    </source>
</evidence>
<dbReference type="Proteomes" id="UP000293162">
    <property type="component" value="Unassembled WGS sequence"/>
</dbReference>
<sequence length="398" mass="46113">MKHYDYIICGGGMAGLSLAYYLKKSKLADKSILIIEPEDKNTNDRTWAFWENVPNTFENILYRKWDAVQLIDLEGYAQKLEMGDYKYKLLRGIDFYAFVIGELQKCGGVAWLKDTVKQIREETNVAIVETNSGEILQADFVFDSTYRLNLNLGYNHNLLQHFKGYIIQTKKPCFNPALPVMMNFNIEQKGDCRFMYLLPFDEHTALIEYTLFSEKLLPDGEYDSELKKYINEQLQLDEYTIQEEEFGIIPMSDVATQEFPSKHVVRIGTAGGYTNAATGYTFQNTQRKLKKLVESLEQTGSPQVKENWWKGRFRLYASVLLNVLEQKRHPAAEVFVRLYHKNPPARVFSFLDGDTNLWEELKIMNTVPKMKFIAATGTVIIRKIKARFSGQPRPSQYQ</sequence>
<name>A0A4Q5LTS4_9BACT</name>
<comment type="caution">
    <text evidence="1">The sequence shown here is derived from an EMBL/GenBank/DDBJ whole genome shotgun (WGS) entry which is preliminary data.</text>
</comment>
<organism evidence="1 2">
    <name type="scientific">Emticicia agri</name>
    <dbReference type="NCBI Taxonomy" id="2492393"/>
    <lineage>
        <taxon>Bacteria</taxon>
        <taxon>Pseudomonadati</taxon>
        <taxon>Bacteroidota</taxon>
        <taxon>Cytophagia</taxon>
        <taxon>Cytophagales</taxon>
        <taxon>Leadbetterellaceae</taxon>
        <taxon>Emticicia</taxon>
    </lineage>
</organism>
<accession>A0A4Q5LTS4</accession>
<dbReference type="Pfam" id="PF05834">
    <property type="entry name" value="Lycopene_cycl"/>
    <property type="match status" value="1"/>
</dbReference>
<dbReference type="EMBL" id="SEWF01000064">
    <property type="protein sequence ID" value="RYU92964.1"/>
    <property type="molecule type" value="Genomic_DNA"/>
</dbReference>
<evidence type="ECO:0000313" key="1">
    <source>
        <dbReference type="EMBL" id="RYU92964.1"/>
    </source>
</evidence>
<keyword evidence="2" id="KW-1185">Reference proteome</keyword>
<reference evidence="1 2" key="1">
    <citation type="submission" date="2019-02" db="EMBL/GenBank/DDBJ databases">
        <title>Bacterial novel species Emticicia sp. 17J42-9 isolated from soil.</title>
        <authorList>
            <person name="Jung H.-Y."/>
        </authorList>
    </citation>
    <scope>NUCLEOTIDE SEQUENCE [LARGE SCALE GENOMIC DNA]</scope>
    <source>
        <strain evidence="1 2">17J42-9</strain>
    </source>
</reference>
<dbReference type="OrthoDB" id="24355at2"/>